<comment type="caution">
    <text evidence="2">The sequence shown here is derived from an EMBL/GenBank/DDBJ whole genome shotgun (WGS) entry which is preliminary data.</text>
</comment>
<gene>
    <name evidence="2" type="ORF">EYC84_001777</name>
</gene>
<evidence type="ECO:0000256" key="1">
    <source>
        <dbReference type="SAM" id="MobiDB-lite"/>
    </source>
</evidence>
<feature type="compositionally biased region" description="Polar residues" evidence="1">
    <location>
        <begin position="226"/>
        <end position="236"/>
    </location>
</feature>
<feature type="compositionally biased region" description="Basic and acidic residues" evidence="1">
    <location>
        <begin position="216"/>
        <end position="225"/>
    </location>
</feature>
<protein>
    <recommendedName>
        <fullName evidence="4">F-box domain-containing protein</fullName>
    </recommendedName>
</protein>
<dbReference type="VEuPathDB" id="FungiDB:MFRU_035g00470"/>
<evidence type="ECO:0000313" key="2">
    <source>
        <dbReference type="EMBL" id="KAA8571812.1"/>
    </source>
</evidence>
<organism evidence="2 3">
    <name type="scientific">Monilinia fructicola</name>
    <name type="common">Brown rot fungus</name>
    <name type="synonym">Ciboria fructicola</name>
    <dbReference type="NCBI Taxonomy" id="38448"/>
    <lineage>
        <taxon>Eukaryota</taxon>
        <taxon>Fungi</taxon>
        <taxon>Dikarya</taxon>
        <taxon>Ascomycota</taxon>
        <taxon>Pezizomycotina</taxon>
        <taxon>Leotiomycetes</taxon>
        <taxon>Helotiales</taxon>
        <taxon>Sclerotiniaceae</taxon>
        <taxon>Monilinia</taxon>
    </lineage>
</organism>
<keyword evidence="3" id="KW-1185">Reference proteome</keyword>
<evidence type="ECO:0008006" key="4">
    <source>
        <dbReference type="Google" id="ProtNLM"/>
    </source>
</evidence>
<dbReference type="EMBL" id="VICG01000005">
    <property type="protein sequence ID" value="KAA8571812.1"/>
    <property type="molecule type" value="Genomic_DNA"/>
</dbReference>
<dbReference type="Proteomes" id="UP000322873">
    <property type="component" value="Unassembled WGS sequence"/>
</dbReference>
<name>A0A5M9JVK0_MONFR</name>
<accession>A0A5M9JVK0</accession>
<sequence>MNPSNLPPSLNTIPLEIRHKIYKYLLINPVLGKLESILGESRSSDEWDFVTNYDLHPVILRVCEQNYEEGCDILYSQGIIVCFNRFLLRLGYYSPVSPLFRYNHGHHRVQSDEIDIDDTPPAITKVQRWKMVVSSYKDLDWERQTWGLNVFPYFCNRLCNIPIKEIEVVLCDVNTETEQQHMGPELTLRPLTILRNVGRLTIREAKLDEFPYPKSLENLHDRNESSEVPSGKSNMPDQRLYEKMKNLVQSDGPVEHLSEMHKHLLKFARSFENFAPWKQEMGAFAEKSQSRTTPRYESTRYSKHWLYPYTKSHTSYLEGSLRDAYTASQNMDSTEFKSLRAGIVKHLQPQYDRIVSASRLLVAGINNEKVKYGALDPDSTDTYGDENIEPIRIAELVGLVEEYAAAFERDKDPITKAQFRLAKRKLDNMRMYEPREMKLQRLGRTLEDQRFDLFRSAFRDLVDDLETQFLEIREAWGELFKGDIQQDIMCDTRYDSRCLDGMIDLTVREPDMQAARGPLRVGFR</sequence>
<evidence type="ECO:0000313" key="3">
    <source>
        <dbReference type="Proteomes" id="UP000322873"/>
    </source>
</evidence>
<proteinExistence type="predicted"/>
<feature type="region of interest" description="Disordered" evidence="1">
    <location>
        <begin position="216"/>
        <end position="236"/>
    </location>
</feature>
<dbReference type="AlphaFoldDB" id="A0A5M9JVK0"/>
<reference evidence="2 3" key="1">
    <citation type="submission" date="2019-06" db="EMBL/GenBank/DDBJ databases">
        <title>Genome Sequence of the Brown Rot Fungal Pathogen Monilinia fructicola.</title>
        <authorList>
            <person name="De Miccolis Angelini R.M."/>
            <person name="Landi L."/>
            <person name="Abate D."/>
            <person name="Pollastro S."/>
            <person name="Romanazzi G."/>
            <person name="Faretra F."/>
        </authorList>
    </citation>
    <scope>NUCLEOTIDE SEQUENCE [LARGE SCALE GENOMIC DNA]</scope>
    <source>
        <strain evidence="2 3">Mfrc123</strain>
    </source>
</reference>